<keyword evidence="2" id="KW-0238">DNA-binding</keyword>
<evidence type="ECO:0000256" key="2">
    <source>
        <dbReference type="ARBA" id="ARBA00023125"/>
    </source>
</evidence>
<dbReference type="InterPro" id="IPR037171">
    <property type="entry name" value="NagB/RpiA_transferase-like"/>
</dbReference>
<dbReference type="SMART" id="SM01134">
    <property type="entry name" value="DeoRC"/>
    <property type="match status" value="1"/>
</dbReference>
<evidence type="ECO:0000256" key="3">
    <source>
        <dbReference type="ARBA" id="ARBA00023163"/>
    </source>
</evidence>
<evidence type="ECO:0000313" key="5">
    <source>
        <dbReference type="EMBL" id="MCJ2543670.1"/>
    </source>
</evidence>
<dbReference type="SMART" id="SM00420">
    <property type="entry name" value="HTH_DEOR"/>
    <property type="match status" value="1"/>
</dbReference>
<dbReference type="Pfam" id="PF08220">
    <property type="entry name" value="HTH_DeoR"/>
    <property type="match status" value="1"/>
</dbReference>
<dbReference type="PROSITE" id="PS51000">
    <property type="entry name" value="HTH_DEOR_2"/>
    <property type="match status" value="1"/>
</dbReference>
<accession>A0ABT0CEB0</accession>
<dbReference type="SUPFAM" id="SSF100950">
    <property type="entry name" value="NagB/RpiA/CoA transferase-like"/>
    <property type="match status" value="1"/>
</dbReference>
<keyword evidence="1" id="KW-0805">Transcription regulation</keyword>
<dbReference type="InterPro" id="IPR018356">
    <property type="entry name" value="Tscrpt_reg_HTH_DeoR_CS"/>
</dbReference>
<reference evidence="5" key="1">
    <citation type="submission" date="2021-02" db="EMBL/GenBank/DDBJ databases">
        <title>The CRISPR/cas machinery reduction and long-range gene transfer in the hot spring cyanobacterium Synechococcus.</title>
        <authorList>
            <person name="Dvorak P."/>
            <person name="Jahodarova E."/>
            <person name="Hasler P."/>
            <person name="Poulickova A."/>
        </authorList>
    </citation>
    <scope>NUCLEOTIDE SEQUENCE</scope>
    <source>
        <strain evidence="5">Rupite</strain>
    </source>
</reference>
<dbReference type="RefSeq" id="WP_244351342.1">
    <property type="nucleotide sequence ID" value="NZ_JAFIRA010000034.1"/>
</dbReference>
<keyword evidence="3" id="KW-0804">Transcription</keyword>
<name>A0ABT0CEB0_THEVL</name>
<sequence length="260" mass="28404">MLAKLSAAERQQYILDQIQKKGSISVSDTAITLKVSEMTVRRDLMELEKRGLLQRRHGGATLLTAQLLDDLYSWETRVRHNVEAKVAIAKVALGLISEGDKLILHSGTTVALLARMLRSYGSLTIATNSILSMEELLGSPQVEVILTGGILNPDLKQLAGPLALQSLNSIRADKVFLSCSSISTQDGLFFTSAMDEVALEQASIRNCREAYLLVDHSKFQRSDFWVVGQLTQLKAVITDAGIPPERVKEMEAAGIPCIVA</sequence>
<dbReference type="PRINTS" id="PR00037">
    <property type="entry name" value="HTHLACR"/>
</dbReference>
<evidence type="ECO:0000313" key="6">
    <source>
        <dbReference type="Proteomes" id="UP000830835"/>
    </source>
</evidence>
<evidence type="ECO:0000259" key="4">
    <source>
        <dbReference type="PROSITE" id="PS51000"/>
    </source>
</evidence>
<dbReference type="InterPro" id="IPR036390">
    <property type="entry name" value="WH_DNA-bd_sf"/>
</dbReference>
<dbReference type="PROSITE" id="PS00894">
    <property type="entry name" value="HTH_DEOR_1"/>
    <property type="match status" value="1"/>
</dbReference>
<evidence type="ECO:0000256" key="1">
    <source>
        <dbReference type="ARBA" id="ARBA00023015"/>
    </source>
</evidence>
<dbReference type="Proteomes" id="UP000830835">
    <property type="component" value="Unassembled WGS sequence"/>
</dbReference>
<proteinExistence type="predicted"/>
<dbReference type="PANTHER" id="PTHR30363:SF44">
    <property type="entry name" value="AGA OPERON TRANSCRIPTIONAL REPRESSOR-RELATED"/>
    <property type="match status" value="1"/>
</dbReference>
<dbReference type="SUPFAM" id="SSF46785">
    <property type="entry name" value="Winged helix' DNA-binding domain"/>
    <property type="match status" value="1"/>
</dbReference>
<dbReference type="InterPro" id="IPR001034">
    <property type="entry name" value="DeoR_HTH"/>
</dbReference>
<dbReference type="InterPro" id="IPR036388">
    <property type="entry name" value="WH-like_DNA-bd_sf"/>
</dbReference>
<comment type="caution">
    <text evidence="5">The sequence shown here is derived from an EMBL/GenBank/DDBJ whole genome shotgun (WGS) entry which is preliminary data.</text>
</comment>
<dbReference type="Gene3D" id="1.10.10.10">
    <property type="entry name" value="Winged helix-like DNA-binding domain superfamily/Winged helix DNA-binding domain"/>
    <property type="match status" value="1"/>
</dbReference>
<protein>
    <submittedName>
        <fullName evidence="5">DeoR/GlpR transcriptional regulator</fullName>
    </submittedName>
</protein>
<dbReference type="EMBL" id="JAFIRA010000034">
    <property type="protein sequence ID" value="MCJ2543670.1"/>
    <property type="molecule type" value="Genomic_DNA"/>
</dbReference>
<organism evidence="5 6">
    <name type="scientific">Thermostichus vulcanus str. 'Rupite'</name>
    <dbReference type="NCBI Taxonomy" id="2813851"/>
    <lineage>
        <taxon>Bacteria</taxon>
        <taxon>Bacillati</taxon>
        <taxon>Cyanobacteriota</taxon>
        <taxon>Cyanophyceae</taxon>
        <taxon>Thermostichales</taxon>
        <taxon>Thermostichaceae</taxon>
        <taxon>Thermostichus</taxon>
    </lineage>
</organism>
<dbReference type="InterPro" id="IPR050313">
    <property type="entry name" value="Carb_Metab_HTH_regulators"/>
</dbReference>
<dbReference type="PANTHER" id="PTHR30363">
    <property type="entry name" value="HTH-TYPE TRANSCRIPTIONAL REGULATOR SRLR-RELATED"/>
    <property type="match status" value="1"/>
</dbReference>
<gene>
    <name evidence="5" type="ORF">JX360_12260</name>
</gene>
<dbReference type="InterPro" id="IPR014036">
    <property type="entry name" value="DeoR-like_C"/>
</dbReference>
<dbReference type="Pfam" id="PF00455">
    <property type="entry name" value="DeoRC"/>
    <property type="match status" value="1"/>
</dbReference>
<feature type="domain" description="HTH deoR-type" evidence="4">
    <location>
        <begin position="7"/>
        <end position="62"/>
    </location>
</feature>
<keyword evidence="6" id="KW-1185">Reference proteome</keyword>